<evidence type="ECO:0000313" key="1">
    <source>
        <dbReference type="EMBL" id="KAF6217214.1"/>
    </source>
</evidence>
<sequence length="115" mass="13256">MEAEDSRTKISRLEGTSDWASWKFQMQIILEANEYADFISGEEPKPQRIPRAGETDAETDARFNDDLKIWKLKDAKWAAEGGDWELSSKNRVFSPILVNEDNRCPGRRKRPRGAQ</sequence>
<dbReference type="OrthoDB" id="430476at2759"/>
<gene>
    <name evidence="1" type="ORF">GE061_001568</name>
</gene>
<name>A0A8S9Y944_APOLU</name>
<dbReference type="AlphaFoldDB" id="A0A8S9Y944"/>
<dbReference type="Proteomes" id="UP000466442">
    <property type="component" value="Linkage Group LG1"/>
</dbReference>
<comment type="caution">
    <text evidence="1">The sequence shown here is derived from an EMBL/GenBank/DDBJ whole genome shotgun (WGS) entry which is preliminary data.</text>
</comment>
<accession>A0A8S9Y944</accession>
<keyword evidence="2" id="KW-1185">Reference proteome</keyword>
<organism evidence="1 2">
    <name type="scientific">Apolygus lucorum</name>
    <name type="common">Small green plant bug</name>
    <name type="synonym">Lygocoris lucorum</name>
    <dbReference type="NCBI Taxonomy" id="248454"/>
    <lineage>
        <taxon>Eukaryota</taxon>
        <taxon>Metazoa</taxon>
        <taxon>Ecdysozoa</taxon>
        <taxon>Arthropoda</taxon>
        <taxon>Hexapoda</taxon>
        <taxon>Insecta</taxon>
        <taxon>Pterygota</taxon>
        <taxon>Neoptera</taxon>
        <taxon>Paraneoptera</taxon>
        <taxon>Hemiptera</taxon>
        <taxon>Heteroptera</taxon>
        <taxon>Panheteroptera</taxon>
        <taxon>Cimicomorpha</taxon>
        <taxon>Miridae</taxon>
        <taxon>Mirini</taxon>
        <taxon>Apolygus</taxon>
    </lineage>
</organism>
<protein>
    <submittedName>
        <fullName evidence="1">Uncharacterized protein</fullName>
    </submittedName>
</protein>
<reference evidence="1" key="1">
    <citation type="journal article" date="2021" name="Mol. Ecol. Resour.">
        <title>Apolygus lucorum genome provides insights into omnivorousness and mesophyll feeding.</title>
        <authorList>
            <person name="Liu Y."/>
            <person name="Liu H."/>
            <person name="Wang H."/>
            <person name="Huang T."/>
            <person name="Liu B."/>
            <person name="Yang B."/>
            <person name="Yin L."/>
            <person name="Li B."/>
            <person name="Zhang Y."/>
            <person name="Zhang S."/>
            <person name="Jiang F."/>
            <person name="Zhang X."/>
            <person name="Ren Y."/>
            <person name="Wang B."/>
            <person name="Wang S."/>
            <person name="Lu Y."/>
            <person name="Wu K."/>
            <person name="Fan W."/>
            <person name="Wang G."/>
        </authorList>
    </citation>
    <scope>NUCLEOTIDE SEQUENCE</scope>
    <source>
        <strain evidence="1">12Hb</strain>
    </source>
</reference>
<proteinExistence type="predicted"/>
<dbReference type="EMBL" id="WIXP02000001">
    <property type="protein sequence ID" value="KAF6217214.1"/>
    <property type="molecule type" value="Genomic_DNA"/>
</dbReference>
<evidence type="ECO:0000313" key="2">
    <source>
        <dbReference type="Proteomes" id="UP000466442"/>
    </source>
</evidence>